<organism evidence="1 2">
    <name type="scientific">Haloterrigena salifodinae</name>
    <dbReference type="NCBI Taxonomy" id="2675099"/>
    <lineage>
        <taxon>Archaea</taxon>
        <taxon>Methanobacteriati</taxon>
        <taxon>Methanobacteriota</taxon>
        <taxon>Stenosarchaea group</taxon>
        <taxon>Halobacteria</taxon>
        <taxon>Halobacteriales</taxon>
        <taxon>Natrialbaceae</taxon>
        <taxon>Haloterrigena</taxon>
    </lineage>
</organism>
<dbReference type="AlphaFoldDB" id="A0A8T8E111"/>
<dbReference type="EMBL" id="CP069188">
    <property type="protein sequence ID" value="QRV15081.1"/>
    <property type="molecule type" value="Genomic_DNA"/>
</dbReference>
<evidence type="ECO:0000313" key="2">
    <source>
        <dbReference type="Proteomes" id="UP000637819"/>
    </source>
</evidence>
<dbReference type="Proteomes" id="UP000637819">
    <property type="component" value="Chromosome"/>
</dbReference>
<sequence>MADEEGAFDAATEQEIESVPGLKTALEIIGHANRTAHENGNCVIEFEKTESGRMNIQDITQHVAVLEGISELLTEDEEDPDADTE</sequence>
<dbReference type="KEGG" id="hsal:JMJ58_19570"/>
<reference evidence="1 2" key="1">
    <citation type="submission" date="2021-01" db="EMBL/GenBank/DDBJ databases">
        <title>Genome Sequence and Methylation Pattern of Haloterrigena salifodinae BOL5-1, An Extremely Halophilic Archaeon from a Bolivian Salt Mine.</title>
        <authorList>
            <person name="DasSarma P."/>
            <person name="Anton B.P."/>
            <person name="DasSarma S.L."/>
            <person name="von Ehrenheim H.A.L."/>
            <person name="Martinez F.L."/>
            <person name="Guzman D."/>
            <person name="Roberts R.J."/>
            <person name="DasSarma S."/>
        </authorList>
    </citation>
    <scope>NUCLEOTIDE SEQUENCE [LARGE SCALE GENOMIC DNA]</scope>
    <source>
        <strain evidence="1 2">BOL5-1</strain>
    </source>
</reference>
<protein>
    <submittedName>
        <fullName evidence="1">Uncharacterized protein</fullName>
    </submittedName>
</protein>
<proteinExistence type="predicted"/>
<evidence type="ECO:0000313" key="1">
    <source>
        <dbReference type="EMBL" id="QRV15081.1"/>
    </source>
</evidence>
<accession>A0A8T8E111</accession>
<name>A0A8T8E111_9EURY</name>
<dbReference type="GeneID" id="62877372"/>
<dbReference type="OrthoDB" id="346363at2157"/>
<keyword evidence="2" id="KW-1185">Reference proteome</keyword>
<gene>
    <name evidence="1" type="ORF">JMJ58_19570</name>
</gene>
<dbReference type="RefSeq" id="WP_204747697.1">
    <property type="nucleotide sequence ID" value="NZ_CP069188.1"/>
</dbReference>